<evidence type="ECO:0000256" key="1">
    <source>
        <dbReference type="SAM" id="MobiDB-lite"/>
    </source>
</evidence>
<dbReference type="EMBL" id="JAVHJO010000015">
    <property type="protein sequence ID" value="KAK6527563.1"/>
    <property type="molecule type" value="Genomic_DNA"/>
</dbReference>
<feature type="region of interest" description="Disordered" evidence="1">
    <location>
        <begin position="326"/>
        <end position="345"/>
    </location>
</feature>
<comment type="caution">
    <text evidence="2">The sequence shown here is derived from an EMBL/GenBank/DDBJ whole genome shotgun (WGS) entry which is preliminary data.</text>
</comment>
<dbReference type="AlphaFoldDB" id="A0AAV9WVH8"/>
<proteinExistence type="predicted"/>
<sequence length="471" mass="51912">MNILILIVSLQYLLFLTSSTGYILTFTLKPANIAEDLDLTLSSSTDNSLDSLEQIFEIPRPDSVLYNPRDPEIEPTIDLGETPSPLSGLSGIAGRILTPPKTFHPPIADYSGRLVNSRRLSQILADASGAELLRGASQQSRVSQEPEPTLDLVPSEKVSEPIVIGRNIPPNSNGRCFEFNAPEIGLLLHSMSFSNFADEDDVPVGIKIFSQPECTTNRGFIGYKDLEIDKNREYNEVDLSRLEEPVSDVFSAMPVYESPYGGITDLLTNEEVVRDIGSRPAAPNVLNTPKRVDIGSDESLLVDPEKPNYWTDFDVPWRGLEEIGSVEEEEKTTTPGPLARNQGGGNGMYFNPLLQAGKKTLGTQSLNGSPRNLKFQFADSDKDSGFDPIRPSDWTFNMGQRDDTPPDAYLASLDIFNTDENLGGDSATFLDESVYGPPPLWQINQQPELADLESWQYPYNRGKASSEDKGI</sequence>
<gene>
    <name evidence="2" type="ORF">TWF694_004547</name>
</gene>
<accession>A0AAV9WVH8</accession>
<reference evidence="2 3" key="1">
    <citation type="submission" date="2019-10" db="EMBL/GenBank/DDBJ databases">
        <authorList>
            <person name="Palmer J.M."/>
        </authorList>
    </citation>
    <scope>NUCLEOTIDE SEQUENCE [LARGE SCALE GENOMIC DNA]</scope>
    <source>
        <strain evidence="2 3">TWF694</strain>
    </source>
</reference>
<evidence type="ECO:0000313" key="3">
    <source>
        <dbReference type="Proteomes" id="UP001365542"/>
    </source>
</evidence>
<evidence type="ECO:0000313" key="2">
    <source>
        <dbReference type="EMBL" id="KAK6527563.1"/>
    </source>
</evidence>
<keyword evidence="3" id="KW-1185">Reference proteome</keyword>
<protein>
    <submittedName>
        <fullName evidence="2">Uncharacterized protein</fullName>
    </submittedName>
</protein>
<name>A0AAV9WVH8_9PEZI</name>
<organism evidence="2 3">
    <name type="scientific">Orbilia ellipsospora</name>
    <dbReference type="NCBI Taxonomy" id="2528407"/>
    <lineage>
        <taxon>Eukaryota</taxon>
        <taxon>Fungi</taxon>
        <taxon>Dikarya</taxon>
        <taxon>Ascomycota</taxon>
        <taxon>Pezizomycotina</taxon>
        <taxon>Orbiliomycetes</taxon>
        <taxon>Orbiliales</taxon>
        <taxon>Orbiliaceae</taxon>
        <taxon>Orbilia</taxon>
    </lineage>
</organism>
<dbReference type="Proteomes" id="UP001365542">
    <property type="component" value="Unassembled WGS sequence"/>
</dbReference>